<keyword evidence="3" id="KW-1185">Reference proteome</keyword>
<protein>
    <submittedName>
        <fullName evidence="2">Uncharacterized protein</fullName>
    </submittedName>
</protein>
<comment type="caution">
    <text evidence="2">The sequence shown here is derived from an EMBL/GenBank/DDBJ whole genome shotgun (WGS) entry which is preliminary data.</text>
</comment>
<organism evidence="2 3">
    <name type="scientific">Elysia crispata</name>
    <name type="common">lettuce slug</name>
    <dbReference type="NCBI Taxonomy" id="231223"/>
    <lineage>
        <taxon>Eukaryota</taxon>
        <taxon>Metazoa</taxon>
        <taxon>Spiralia</taxon>
        <taxon>Lophotrochozoa</taxon>
        <taxon>Mollusca</taxon>
        <taxon>Gastropoda</taxon>
        <taxon>Heterobranchia</taxon>
        <taxon>Euthyneura</taxon>
        <taxon>Panpulmonata</taxon>
        <taxon>Sacoglossa</taxon>
        <taxon>Placobranchoidea</taxon>
        <taxon>Plakobranchidae</taxon>
        <taxon>Elysia</taxon>
    </lineage>
</organism>
<evidence type="ECO:0000313" key="3">
    <source>
        <dbReference type="Proteomes" id="UP001283361"/>
    </source>
</evidence>
<accession>A0AAE0XYK6</accession>
<sequence>MTIEQKCSTGHGWGRQHTPVTVAGKNRSLKTDRGTGDGGSSGKDRGRVPYWQTSRNATLLLRTFLQLDGGEAISPLTACHLPPQGKNNPLNCCGLTGGRQNEESRTNTALRVTLGNLGTLESLGEVRWRVRRSPRGRWRWTALWR</sequence>
<dbReference type="Proteomes" id="UP001283361">
    <property type="component" value="Unassembled WGS sequence"/>
</dbReference>
<name>A0AAE0XYK6_9GAST</name>
<dbReference type="AlphaFoldDB" id="A0AAE0XYK6"/>
<evidence type="ECO:0000313" key="2">
    <source>
        <dbReference type="EMBL" id="KAK3722814.1"/>
    </source>
</evidence>
<feature type="region of interest" description="Disordered" evidence="1">
    <location>
        <begin position="1"/>
        <end position="49"/>
    </location>
</feature>
<proteinExistence type="predicted"/>
<evidence type="ECO:0000256" key="1">
    <source>
        <dbReference type="SAM" id="MobiDB-lite"/>
    </source>
</evidence>
<reference evidence="2" key="1">
    <citation type="journal article" date="2023" name="G3 (Bethesda)">
        <title>A reference genome for the long-term kleptoplast-retaining sea slug Elysia crispata morphotype clarki.</title>
        <authorList>
            <person name="Eastman K.E."/>
            <person name="Pendleton A.L."/>
            <person name="Shaikh M.A."/>
            <person name="Suttiyut T."/>
            <person name="Ogas R."/>
            <person name="Tomko P."/>
            <person name="Gavelis G."/>
            <person name="Widhalm J.R."/>
            <person name="Wisecaver J.H."/>
        </authorList>
    </citation>
    <scope>NUCLEOTIDE SEQUENCE</scope>
    <source>
        <strain evidence="2">ECLA1</strain>
    </source>
</reference>
<gene>
    <name evidence="2" type="ORF">RRG08_040199</name>
</gene>
<dbReference type="EMBL" id="JAWDGP010007369">
    <property type="protein sequence ID" value="KAK3722814.1"/>
    <property type="molecule type" value="Genomic_DNA"/>
</dbReference>